<dbReference type="InterPro" id="IPR027417">
    <property type="entry name" value="P-loop_NTPase"/>
</dbReference>
<dbReference type="PANTHER" id="PTHR36451">
    <property type="entry name" value="PAPS-DEPENDENT SULFOTRANSFERASE STF3"/>
    <property type="match status" value="1"/>
</dbReference>
<keyword evidence="1" id="KW-0808">Transferase</keyword>
<sequence length="313" mass="36728">MATPIFVVGTNRSGTTWLANIIASHPDVAAIQSAEHHQFYRGVIESFYFSHVFGRYGDLSIRQNYIEFVEAIGLSDYFKLAGVDKQFLYDLYPTNYECVFKSVMEYYTESEKATFWLEKSPPHAKLLNLIASLYSDVKFISIQRNVYDVVASSLGLRIRYDENRINDSKLRRQTIKSAVKNYYQVNGTIKRFAKKNKSKIISINYEDLIKNYDSNLKSISQFLGLEINEELSSKYSKNTSFTKNNNKEDIFTRKEKKLFKLTNLYYSTLPYFILSFKDELRSKLRNRFSAFHNSKLPNWFYNFHDQPIPNNKK</sequence>
<evidence type="ECO:0000313" key="1">
    <source>
        <dbReference type="EMBL" id="PWK18003.1"/>
    </source>
</evidence>
<dbReference type="AlphaFoldDB" id="A0A316DMR4"/>
<accession>A0A316DMR4</accession>
<reference evidence="1 2" key="1">
    <citation type="submission" date="2018-05" db="EMBL/GenBank/DDBJ databases">
        <title>Genomic Encyclopedia of Archaeal and Bacterial Type Strains, Phase II (KMG-II): from individual species to whole genera.</title>
        <authorList>
            <person name="Goeker M."/>
        </authorList>
    </citation>
    <scope>NUCLEOTIDE SEQUENCE [LARGE SCALE GENOMIC DNA]</scope>
    <source>
        <strain evidence="1 2">DSM 22637</strain>
    </source>
</reference>
<proteinExistence type="predicted"/>
<protein>
    <submittedName>
        <fullName evidence="1">Sulfotransferase family protein</fullName>
    </submittedName>
</protein>
<dbReference type="Pfam" id="PF13469">
    <property type="entry name" value="Sulfotransfer_3"/>
    <property type="match status" value="1"/>
</dbReference>
<dbReference type="EMBL" id="QGGP01000006">
    <property type="protein sequence ID" value="PWK18003.1"/>
    <property type="molecule type" value="Genomic_DNA"/>
</dbReference>
<dbReference type="Proteomes" id="UP000245430">
    <property type="component" value="Unassembled WGS sequence"/>
</dbReference>
<keyword evidence="2" id="KW-1185">Reference proteome</keyword>
<name>A0A316DMR4_9FLAO</name>
<comment type="caution">
    <text evidence="1">The sequence shown here is derived from an EMBL/GenBank/DDBJ whole genome shotgun (WGS) entry which is preliminary data.</text>
</comment>
<organism evidence="1 2">
    <name type="scientific">Xanthomarina spongicola</name>
    <dbReference type="NCBI Taxonomy" id="570520"/>
    <lineage>
        <taxon>Bacteria</taxon>
        <taxon>Pseudomonadati</taxon>
        <taxon>Bacteroidota</taxon>
        <taxon>Flavobacteriia</taxon>
        <taxon>Flavobacteriales</taxon>
        <taxon>Flavobacteriaceae</taxon>
        <taxon>Xanthomarina</taxon>
    </lineage>
</organism>
<dbReference type="PANTHER" id="PTHR36451:SF1">
    <property type="entry name" value="OMEGA-HYDROXY-BETA-DIHYDROMENAQUINONE-9 SULFOTRANSFERASE STF3"/>
    <property type="match status" value="1"/>
</dbReference>
<dbReference type="SUPFAM" id="SSF52540">
    <property type="entry name" value="P-loop containing nucleoside triphosphate hydrolases"/>
    <property type="match status" value="1"/>
</dbReference>
<evidence type="ECO:0000313" key="2">
    <source>
        <dbReference type="Proteomes" id="UP000245430"/>
    </source>
</evidence>
<dbReference type="OrthoDB" id="5432096at2"/>
<dbReference type="InterPro" id="IPR052736">
    <property type="entry name" value="Stf3_sulfotransferase"/>
</dbReference>
<dbReference type="Gene3D" id="3.40.50.300">
    <property type="entry name" value="P-loop containing nucleotide triphosphate hydrolases"/>
    <property type="match status" value="1"/>
</dbReference>
<dbReference type="RefSeq" id="WP_109682885.1">
    <property type="nucleotide sequence ID" value="NZ_QGGP01000006.1"/>
</dbReference>
<gene>
    <name evidence="1" type="ORF">LX78_02402</name>
</gene>
<dbReference type="GO" id="GO:0016740">
    <property type="term" value="F:transferase activity"/>
    <property type="evidence" value="ECO:0007669"/>
    <property type="project" value="UniProtKB-KW"/>
</dbReference>